<evidence type="ECO:0000256" key="4">
    <source>
        <dbReference type="ARBA" id="ARBA00022964"/>
    </source>
</evidence>
<accession>A0A5D8YZ57</accession>
<dbReference type="InterPro" id="IPR045054">
    <property type="entry name" value="P4HA-like"/>
</dbReference>
<keyword evidence="9" id="KW-1185">Reference proteome</keyword>
<evidence type="ECO:0000256" key="2">
    <source>
        <dbReference type="ARBA" id="ARBA00022723"/>
    </source>
</evidence>
<evidence type="ECO:0000313" key="8">
    <source>
        <dbReference type="EMBL" id="TZF87536.1"/>
    </source>
</evidence>
<dbReference type="GO" id="GO:0051213">
    <property type="term" value="F:dioxygenase activity"/>
    <property type="evidence" value="ECO:0007669"/>
    <property type="project" value="UniProtKB-KW"/>
</dbReference>
<gene>
    <name evidence="8" type="ORF">FW784_11050</name>
</gene>
<dbReference type="Pfam" id="PF13640">
    <property type="entry name" value="2OG-FeII_Oxy_3"/>
    <property type="match status" value="1"/>
</dbReference>
<sequence length="250" mass="27423">MTAQPESAAQLKARLREGGFPDMPEIIAVPAAPKRPSPPATLALDEVLDPPDAQVLCESPRIAQIDGLLSVDECRLLVATAAPLLRASRVHAPDGSDVGERELRTSRDVSFDPLLEDFSLRLAQLRMAAAAGMELVDAEQLIVLHYAEGQEYRPHRDYLPPESIQRDHPAAGNRKRTICAYLNTPLEGGATVFPARDVRVEPKAGRAVVFDSLDADGRPDADSLHAGLPVERGEKWLATLWLRERPYRAY</sequence>
<evidence type="ECO:0000256" key="1">
    <source>
        <dbReference type="ARBA" id="ARBA00001961"/>
    </source>
</evidence>
<comment type="caution">
    <text evidence="8">The sequence shown here is derived from an EMBL/GenBank/DDBJ whole genome shotgun (WGS) entry which is preliminary data.</text>
</comment>
<organism evidence="8 9">
    <name type="scientific">Cognatilysobacter lacus</name>
    <dbReference type="NCBI Taxonomy" id="1643323"/>
    <lineage>
        <taxon>Bacteria</taxon>
        <taxon>Pseudomonadati</taxon>
        <taxon>Pseudomonadota</taxon>
        <taxon>Gammaproteobacteria</taxon>
        <taxon>Lysobacterales</taxon>
        <taxon>Lysobacteraceae</taxon>
        <taxon>Cognatilysobacter</taxon>
    </lineage>
</organism>
<evidence type="ECO:0000256" key="5">
    <source>
        <dbReference type="ARBA" id="ARBA00023002"/>
    </source>
</evidence>
<dbReference type="InterPro" id="IPR044862">
    <property type="entry name" value="Pro_4_hyd_alph_FE2OG_OXY"/>
</dbReference>
<evidence type="ECO:0000259" key="7">
    <source>
        <dbReference type="PROSITE" id="PS51471"/>
    </source>
</evidence>
<reference evidence="8 9" key="1">
    <citation type="submission" date="2019-08" db="EMBL/GenBank/DDBJ databases">
        <title>Draft genome sequence of Lysobacter sp. UKS-15.</title>
        <authorList>
            <person name="Im W.-T."/>
        </authorList>
    </citation>
    <scope>NUCLEOTIDE SEQUENCE [LARGE SCALE GENOMIC DNA]</scope>
    <source>
        <strain evidence="8 9">UKS-15</strain>
    </source>
</reference>
<dbReference type="Gene3D" id="2.60.120.620">
    <property type="entry name" value="q2cbj1_9rhob like domain"/>
    <property type="match status" value="1"/>
</dbReference>
<name>A0A5D8YZ57_9GAMM</name>
<dbReference type="EMBL" id="VTRV01000133">
    <property type="protein sequence ID" value="TZF87536.1"/>
    <property type="molecule type" value="Genomic_DNA"/>
</dbReference>
<dbReference type="SMART" id="SM00702">
    <property type="entry name" value="P4Hc"/>
    <property type="match status" value="1"/>
</dbReference>
<dbReference type="PANTHER" id="PTHR10869">
    <property type="entry name" value="PROLYL 4-HYDROXYLASE ALPHA SUBUNIT"/>
    <property type="match status" value="1"/>
</dbReference>
<dbReference type="PANTHER" id="PTHR10869:SF246">
    <property type="entry name" value="TRANSMEMBRANE PROLYL 4-HYDROXYLASE"/>
    <property type="match status" value="1"/>
</dbReference>
<keyword evidence="2" id="KW-0479">Metal-binding</keyword>
<evidence type="ECO:0000256" key="6">
    <source>
        <dbReference type="ARBA" id="ARBA00023004"/>
    </source>
</evidence>
<protein>
    <submittedName>
        <fullName evidence="8">2OG-Fe(II) oxygenase superfamily protein</fullName>
    </submittedName>
</protein>
<dbReference type="AlphaFoldDB" id="A0A5D8YZ57"/>
<dbReference type="GO" id="GO:0016705">
    <property type="term" value="F:oxidoreductase activity, acting on paired donors, with incorporation or reduction of molecular oxygen"/>
    <property type="evidence" value="ECO:0007669"/>
    <property type="project" value="InterPro"/>
</dbReference>
<dbReference type="InterPro" id="IPR005123">
    <property type="entry name" value="Oxoglu/Fe-dep_dioxygenase_dom"/>
</dbReference>
<keyword evidence="6" id="KW-0408">Iron</keyword>
<evidence type="ECO:0000313" key="9">
    <source>
        <dbReference type="Proteomes" id="UP000323164"/>
    </source>
</evidence>
<keyword evidence="4" id="KW-0223">Dioxygenase</keyword>
<feature type="domain" description="Fe2OG dioxygenase" evidence="7">
    <location>
        <begin position="137"/>
        <end position="244"/>
    </location>
</feature>
<evidence type="ECO:0000256" key="3">
    <source>
        <dbReference type="ARBA" id="ARBA00022896"/>
    </source>
</evidence>
<dbReference type="InterPro" id="IPR006620">
    <property type="entry name" value="Pro_4_hyd_alph"/>
</dbReference>
<dbReference type="Proteomes" id="UP000323164">
    <property type="component" value="Unassembled WGS sequence"/>
</dbReference>
<comment type="cofactor">
    <cofactor evidence="1">
        <name>L-ascorbate</name>
        <dbReference type="ChEBI" id="CHEBI:38290"/>
    </cofactor>
</comment>
<proteinExistence type="predicted"/>
<dbReference type="GO" id="GO:0031418">
    <property type="term" value="F:L-ascorbic acid binding"/>
    <property type="evidence" value="ECO:0007669"/>
    <property type="project" value="UniProtKB-KW"/>
</dbReference>
<dbReference type="GO" id="GO:0005506">
    <property type="term" value="F:iron ion binding"/>
    <property type="evidence" value="ECO:0007669"/>
    <property type="project" value="InterPro"/>
</dbReference>
<keyword evidence="3" id="KW-0847">Vitamin C</keyword>
<keyword evidence="5" id="KW-0560">Oxidoreductase</keyword>
<dbReference type="PROSITE" id="PS51471">
    <property type="entry name" value="FE2OG_OXY"/>
    <property type="match status" value="1"/>
</dbReference>
<dbReference type="OrthoDB" id="269774at2"/>